<dbReference type="Proteomes" id="UP000273326">
    <property type="component" value="Chromosome"/>
</dbReference>
<dbReference type="InterPro" id="IPR004796">
    <property type="entry name" value="PTS_IIC_cello"/>
</dbReference>
<evidence type="ECO:0000256" key="3">
    <source>
        <dbReference type="ARBA" id="ARBA00022475"/>
    </source>
</evidence>
<keyword evidence="13" id="KW-1185">Reference proteome</keyword>
<dbReference type="RefSeq" id="WP_126112116.1">
    <property type="nucleotide sequence ID" value="NZ_CP034465.1"/>
</dbReference>
<protein>
    <recommendedName>
        <fullName evidence="9">Permease IIC component</fullName>
    </recommendedName>
</protein>
<dbReference type="PANTHER" id="PTHR33989">
    <property type="match status" value="1"/>
</dbReference>
<comment type="subcellular location">
    <subcellularLocation>
        <location evidence="1">Cell membrane</location>
        <topology evidence="1">Multi-pass membrane protein</topology>
    </subcellularLocation>
</comment>
<dbReference type="PANTHER" id="PTHR33989:SF8">
    <property type="entry name" value="PERMEASE IIC COMPONENT"/>
    <property type="match status" value="1"/>
</dbReference>
<evidence type="ECO:0000313" key="13">
    <source>
        <dbReference type="Proteomes" id="UP000273326"/>
    </source>
</evidence>
<reference evidence="13" key="1">
    <citation type="submission" date="2018-12" db="EMBL/GenBank/DDBJ databases">
        <title>Complete genome sequencing of Jeotgalibaca sp. H21T32.</title>
        <authorList>
            <person name="Bae J.-W."/>
            <person name="Lee S.-Y."/>
        </authorList>
    </citation>
    <scope>NUCLEOTIDE SEQUENCE [LARGE SCALE GENOMIC DNA]</scope>
    <source>
        <strain evidence="13">H21T32</strain>
    </source>
</reference>
<dbReference type="NCBIfam" id="NF007157">
    <property type="entry name" value="PRK09592.1"/>
    <property type="match status" value="1"/>
</dbReference>
<feature type="transmembrane region" description="Helical" evidence="10">
    <location>
        <begin position="251"/>
        <end position="271"/>
    </location>
</feature>
<evidence type="ECO:0000256" key="6">
    <source>
        <dbReference type="ARBA" id="ARBA00022692"/>
    </source>
</evidence>
<keyword evidence="5" id="KW-0598">Phosphotransferase system</keyword>
<gene>
    <name evidence="12" type="primary">celB</name>
    <name evidence="12" type="ORF">EJN90_13570</name>
</gene>
<keyword evidence="7 10" id="KW-1133">Transmembrane helix</keyword>
<feature type="transmembrane region" description="Helical" evidence="10">
    <location>
        <begin position="207"/>
        <end position="231"/>
    </location>
</feature>
<keyword evidence="8 9" id="KW-0472">Membrane</keyword>
<dbReference type="KEGG" id="jeh:EJN90_13570"/>
<feature type="transmembrane region" description="Helical" evidence="10">
    <location>
        <begin position="416"/>
        <end position="434"/>
    </location>
</feature>
<evidence type="ECO:0000313" key="12">
    <source>
        <dbReference type="EMBL" id="AZP05576.1"/>
    </source>
</evidence>
<evidence type="ECO:0000256" key="2">
    <source>
        <dbReference type="ARBA" id="ARBA00022448"/>
    </source>
</evidence>
<evidence type="ECO:0000259" key="11">
    <source>
        <dbReference type="PROSITE" id="PS51105"/>
    </source>
</evidence>
<dbReference type="PROSITE" id="PS51105">
    <property type="entry name" value="PTS_EIIC_TYPE_3"/>
    <property type="match status" value="1"/>
</dbReference>
<keyword evidence="6 10" id="KW-0812">Transmembrane</keyword>
<comment type="function">
    <text evidence="9">The phosphoenolpyruvate-dependent sugar phosphotransferase system (PTS), a major carbohydrate active -transport system, catalyzes the phosphorylation of incoming sugar substrates concomitant with their translocation across the cell membrane.</text>
</comment>
<evidence type="ECO:0000256" key="8">
    <source>
        <dbReference type="ARBA" id="ARBA00023136"/>
    </source>
</evidence>
<feature type="transmembrane region" description="Helical" evidence="10">
    <location>
        <begin position="116"/>
        <end position="134"/>
    </location>
</feature>
<feature type="domain" description="PTS EIIC type-3" evidence="11">
    <location>
        <begin position="11"/>
        <end position="433"/>
    </location>
</feature>
<dbReference type="OrthoDB" id="1550290at2"/>
<keyword evidence="3 9" id="KW-1003">Cell membrane</keyword>
<dbReference type="EMBL" id="CP034465">
    <property type="protein sequence ID" value="AZP05576.1"/>
    <property type="molecule type" value="Genomic_DNA"/>
</dbReference>
<keyword evidence="2 9" id="KW-0813">Transport</keyword>
<feature type="transmembrane region" description="Helical" evidence="10">
    <location>
        <begin position="74"/>
        <end position="95"/>
    </location>
</feature>
<evidence type="ECO:0000256" key="4">
    <source>
        <dbReference type="ARBA" id="ARBA00022597"/>
    </source>
</evidence>
<dbReference type="Pfam" id="PF02378">
    <property type="entry name" value="PTS_EIIC"/>
    <property type="match status" value="1"/>
</dbReference>
<feature type="transmembrane region" description="Helical" evidence="10">
    <location>
        <begin position="311"/>
        <end position="328"/>
    </location>
</feature>
<dbReference type="InterPro" id="IPR051088">
    <property type="entry name" value="PTS_Sugar-EIIC/EIIB"/>
</dbReference>
<evidence type="ECO:0000256" key="7">
    <source>
        <dbReference type="ARBA" id="ARBA00022989"/>
    </source>
</evidence>
<sequence>MEQENKFFSWLENNLMGPLSKMAQFKIVRAIMGAGVAAIPFTIVGSMFLVLNVLPTAIPALQGIFDTSLGKISPLYMLANTATMGILALYFNLVLGYEYTKIYAEEDDLDLNPLNGALLSMFAFFMSIPVLVFADSSIVRVTEITDASTIVNGWIMGGDGVARLGTAGIFTGIIMAIIAVQLYRLCVAKQWVIKMPEGVPDGVTRSFTALVPAFVIAFVVIIINGILVALGTDIFTMIEVPFGFVTNIANSWLGVVVIFFFIHLLWLVGIHGTNTIIPMLQPILLGNLALNAQEGQIVPFAGAFAKTFVEIGGSGATLGAVIIITFFAKSQQLKSLGKAAIIPSIFNINEPVIFGLPIIYNPYLAIPFIVAPMINVSLSYWAIKLGFISPIIAQAPWPTPVGISAFIGTGGDWRSVVLALLLLGLSTVIYYPFIRAYDQKLLQQEMEISEA</sequence>
<organism evidence="12 13">
    <name type="scientific">Jeotgalibaca ciconiae</name>
    <dbReference type="NCBI Taxonomy" id="2496265"/>
    <lineage>
        <taxon>Bacteria</taxon>
        <taxon>Bacillati</taxon>
        <taxon>Bacillota</taxon>
        <taxon>Bacilli</taxon>
        <taxon>Lactobacillales</taxon>
        <taxon>Carnobacteriaceae</taxon>
        <taxon>Jeotgalibaca</taxon>
    </lineage>
</organism>
<dbReference type="GO" id="GO:1901264">
    <property type="term" value="P:carbohydrate derivative transport"/>
    <property type="evidence" value="ECO:0007669"/>
    <property type="project" value="TreeGrafter"/>
</dbReference>
<accession>A0A3Q9BND5</accession>
<evidence type="ECO:0000256" key="5">
    <source>
        <dbReference type="ARBA" id="ARBA00022683"/>
    </source>
</evidence>
<evidence type="ECO:0000256" key="1">
    <source>
        <dbReference type="ARBA" id="ARBA00004651"/>
    </source>
</evidence>
<proteinExistence type="predicted"/>
<dbReference type="GO" id="GO:0008982">
    <property type="term" value="F:protein-N(PI)-phosphohistidine-sugar phosphotransferase activity"/>
    <property type="evidence" value="ECO:0007669"/>
    <property type="project" value="UniProtKB-UniRule"/>
</dbReference>
<evidence type="ECO:0000256" key="10">
    <source>
        <dbReference type="SAM" id="Phobius"/>
    </source>
</evidence>
<feature type="transmembrane region" description="Helical" evidence="10">
    <location>
        <begin position="164"/>
        <end position="186"/>
    </location>
</feature>
<feature type="transmembrane region" description="Helical" evidence="10">
    <location>
        <begin position="363"/>
        <end position="383"/>
    </location>
</feature>
<keyword evidence="4 9" id="KW-0762">Sugar transport</keyword>
<dbReference type="AlphaFoldDB" id="A0A3Q9BND5"/>
<dbReference type="NCBIfam" id="TIGR00410">
    <property type="entry name" value="lacE"/>
    <property type="match status" value="1"/>
</dbReference>
<dbReference type="GO" id="GO:0009401">
    <property type="term" value="P:phosphoenolpyruvate-dependent sugar phosphotransferase system"/>
    <property type="evidence" value="ECO:0007669"/>
    <property type="project" value="UniProtKB-KW"/>
</dbReference>
<feature type="transmembrane region" description="Helical" evidence="10">
    <location>
        <begin position="30"/>
        <end position="54"/>
    </location>
</feature>
<evidence type="ECO:0000256" key="9">
    <source>
        <dbReference type="PIRNR" id="PIRNR006351"/>
    </source>
</evidence>
<dbReference type="GO" id="GO:0005886">
    <property type="term" value="C:plasma membrane"/>
    <property type="evidence" value="ECO:0007669"/>
    <property type="project" value="UniProtKB-SubCell"/>
</dbReference>
<dbReference type="InterPro" id="IPR003352">
    <property type="entry name" value="PTS_EIIC"/>
</dbReference>
<name>A0A3Q9BND5_9LACT</name>
<dbReference type="InterPro" id="IPR004501">
    <property type="entry name" value="PTS_EIIC_3"/>
</dbReference>
<dbReference type="PIRSF" id="PIRSF006351">
    <property type="entry name" value="PTS_EIIC-Cellobiose"/>
    <property type="match status" value="1"/>
</dbReference>